<dbReference type="Gene3D" id="3.40.50.620">
    <property type="entry name" value="HUPs"/>
    <property type="match status" value="1"/>
</dbReference>
<dbReference type="PANTHER" id="PTHR43153">
    <property type="entry name" value="ELECTRON TRANSFER FLAVOPROTEIN ALPHA"/>
    <property type="match status" value="1"/>
</dbReference>
<evidence type="ECO:0000256" key="1">
    <source>
        <dbReference type="ARBA" id="ARBA00005817"/>
    </source>
</evidence>
<sequence length="400" mass="42373">MTIRIIQDNCIGCGACVIACPFGAIMQADAKAFISEACTMCGACLKSCPVNTIVRETAEKKVSMDKAKADYAGVWVYIEQTAGRIRGVSHELLGEGRKLADAMKQELAAVLIGDNVAALAKDIFASGADKIYLVEGAEYSHYTTDAFTAALHDLITTYRPNVLLLGATNDGRDLAPRLACRVGTGLTADCTGLDIDAGTGLVAWTRPAFGGNIMATILCPDHRPQMGTVRPKVFKQPVPDYTRTGEIVNIASKVNTENIRTRFIELLQVCTTSCNLEEAEIIVSGGRGMCSAENFQLIEDLAEALGGTVAASRAAVDAGWKPALHQVGQTGKTVGPKIYIACGISGAIQHLAGMSASDIVIAINKDPDAPIFKMADYGIVADAMEVLPIMLEELRNTKAG</sequence>
<feature type="binding site" evidence="9">
    <location>
        <begin position="343"/>
        <end position="350"/>
    </location>
    <ligand>
        <name>FAD</name>
        <dbReference type="ChEBI" id="CHEBI:57692"/>
    </ligand>
</feature>
<keyword evidence="7" id="KW-0408">Iron</keyword>
<dbReference type="Gene3D" id="3.30.70.20">
    <property type="match status" value="1"/>
</dbReference>
<dbReference type="AlphaFoldDB" id="A0A154BLJ1"/>
<dbReference type="FunFam" id="3.40.50.1220:FF:000001">
    <property type="entry name" value="Electron transfer flavoprotein, alpha subunit"/>
    <property type="match status" value="1"/>
</dbReference>
<dbReference type="GO" id="GO:0009055">
    <property type="term" value="F:electron transfer activity"/>
    <property type="evidence" value="ECO:0007669"/>
    <property type="project" value="InterPro"/>
</dbReference>
<keyword evidence="5 9" id="KW-0274">FAD</keyword>
<accession>A0A154BLJ1</accession>
<dbReference type="InterPro" id="IPR033947">
    <property type="entry name" value="ETF_alpha_N"/>
</dbReference>
<evidence type="ECO:0000256" key="8">
    <source>
        <dbReference type="ARBA" id="ARBA00023014"/>
    </source>
</evidence>
<dbReference type="InterPro" id="IPR014729">
    <property type="entry name" value="Rossmann-like_a/b/a_fold"/>
</dbReference>
<keyword evidence="12" id="KW-1185">Reference proteome</keyword>
<feature type="binding site" evidence="9">
    <location>
        <begin position="326"/>
        <end position="330"/>
    </location>
    <ligand>
        <name>FAD</name>
        <dbReference type="ChEBI" id="CHEBI:57692"/>
    </ligand>
</feature>
<dbReference type="PROSITE" id="PS00198">
    <property type="entry name" value="4FE4S_FER_1"/>
    <property type="match status" value="2"/>
</dbReference>
<dbReference type="PROSITE" id="PS00696">
    <property type="entry name" value="ETF_ALPHA"/>
    <property type="match status" value="1"/>
</dbReference>
<evidence type="ECO:0000256" key="9">
    <source>
        <dbReference type="PIRSR" id="PIRSR000089-1"/>
    </source>
</evidence>
<dbReference type="GO" id="GO:0033539">
    <property type="term" value="P:fatty acid beta-oxidation using acyl-CoA dehydrogenase"/>
    <property type="evidence" value="ECO:0007669"/>
    <property type="project" value="TreeGrafter"/>
</dbReference>
<dbReference type="PIRSF" id="PIRSF000089">
    <property type="entry name" value="Electra_flavoP_a"/>
    <property type="match status" value="1"/>
</dbReference>
<reference evidence="11 12" key="1">
    <citation type="submission" date="2016-02" db="EMBL/GenBank/DDBJ databases">
        <title>Anaerosporomusa subterraneum gen. nov., sp. nov., a spore-forming obligate anaerobe isolated from saprolite.</title>
        <authorList>
            <person name="Choi J.K."/>
            <person name="Shah M."/>
            <person name="Yee N."/>
        </authorList>
    </citation>
    <scope>NUCLEOTIDE SEQUENCE [LARGE SCALE GENOMIC DNA]</scope>
    <source>
        <strain evidence="11 12">RU4</strain>
    </source>
</reference>
<dbReference type="GO" id="GO:0051536">
    <property type="term" value="F:iron-sulfur cluster binding"/>
    <property type="evidence" value="ECO:0007669"/>
    <property type="project" value="UniProtKB-KW"/>
</dbReference>
<dbReference type="PROSITE" id="PS51379">
    <property type="entry name" value="4FE4S_FER_2"/>
    <property type="match status" value="2"/>
</dbReference>
<dbReference type="Pfam" id="PF14697">
    <property type="entry name" value="Fer4_21"/>
    <property type="match status" value="1"/>
</dbReference>
<dbReference type="InterPro" id="IPR017896">
    <property type="entry name" value="4Fe4S_Fe-S-bd"/>
</dbReference>
<comment type="cofactor">
    <cofactor evidence="9">
        <name>FAD</name>
        <dbReference type="ChEBI" id="CHEBI:57692"/>
    </cofactor>
    <text evidence="9">Binds 1 FAD per dimer.</text>
</comment>
<dbReference type="SMART" id="SM00893">
    <property type="entry name" value="ETF"/>
    <property type="match status" value="1"/>
</dbReference>
<evidence type="ECO:0000256" key="4">
    <source>
        <dbReference type="ARBA" id="ARBA00022723"/>
    </source>
</evidence>
<dbReference type="SUPFAM" id="SSF54862">
    <property type="entry name" value="4Fe-4S ferredoxins"/>
    <property type="match status" value="1"/>
</dbReference>
<evidence type="ECO:0000256" key="5">
    <source>
        <dbReference type="ARBA" id="ARBA00022827"/>
    </source>
</evidence>
<name>A0A154BLJ1_ANASB</name>
<evidence type="ECO:0000256" key="6">
    <source>
        <dbReference type="ARBA" id="ARBA00022982"/>
    </source>
</evidence>
<dbReference type="PANTHER" id="PTHR43153:SF1">
    <property type="entry name" value="ELECTRON TRANSFER FLAVOPROTEIN SUBUNIT ALPHA, MITOCHONDRIAL"/>
    <property type="match status" value="1"/>
</dbReference>
<protein>
    <submittedName>
        <fullName evidence="11">Electron transfer flavoprotein subunit alpha</fullName>
    </submittedName>
</protein>
<dbReference type="EMBL" id="LSGP01000028">
    <property type="protein sequence ID" value="KYZ74761.1"/>
    <property type="molecule type" value="Genomic_DNA"/>
</dbReference>
<keyword evidence="3" id="KW-0285">Flavoprotein</keyword>
<organism evidence="11 12">
    <name type="scientific">Anaerosporomusa subterranea</name>
    <dbReference type="NCBI Taxonomy" id="1794912"/>
    <lineage>
        <taxon>Bacteria</taxon>
        <taxon>Bacillati</taxon>
        <taxon>Bacillota</taxon>
        <taxon>Negativicutes</taxon>
        <taxon>Acetonemataceae</taxon>
        <taxon>Anaerosporomusa</taxon>
    </lineage>
</organism>
<dbReference type="InterPro" id="IPR029035">
    <property type="entry name" value="DHS-like_NAD/FAD-binding_dom"/>
</dbReference>
<dbReference type="RefSeq" id="WP_066245812.1">
    <property type="nucleotide sequence ID" value="NZ_LSGP01000028.1"/>
</dbReference>
<dbReference type="CDD" id="cd01715">
    <property type="entry name" value="ETF_alpha"/>
    <property type="match status" value="1"/>
</dbReference>
<feature type="binding site" evidence="9">
    <location>
        <position position="287"/>
    </location>
    <ligand>
        <name>FAD</name>
        <dbReference type="ChEBI" id="CHEBI:57692"/>
    </ligand>
</feature>
<dbReference type="Pfam" id="PF00766">
    <property type="entry name" value="ETF_alpha"/>
    <property type="match status" value="1"/>
</dbReference>
<keyword evidence="6" id="KW-0249">Electron transport</keyword>
<gene>
    <name evidence="11" type="ORF">AXX12_16180</name>
</gene>
<dbReference type="Proteomes" id="UP000076268">
    <property type="component" value="Unassembled WGS sequence"/>
</dbReference>
<comment type="similarity">
    <text evidence="1">Belongs to the ETF alpha-subunit/FixB family.</text>
</comment>
<dbReference type="GO" id="GO:0050660">
    <property type="term" value="F:flavin adenine dinucleotide binding"/>
    <property type="evidence" value="ECO:0007669"/>
    <property type="project" value="InterPro"/>
</dbReference>
<evidence type="ECO:0000256" key="3">
    <source>
        <dbReference type="ARBA" id="ARBA00022630"/>
    </source>
</evidence>
<dbReference type="InterPro" id="IPR018206">
    <property type="entry name" value="ETF_asu_C_CS"/>
</dbReference>
<dbReference type="OrthoDB" id="9770286at2"/>
<evidence type="ECO:0000259" key="10">
    <source>
        <dbReference type="PROSITE" id="PS51379"/>
    </source>
</evidence>
<feature type="domain" description="4Fe-4S ferredoxin-type" evidence="10">
    <location>
        <begin position="35"/>
        <end position="58"/>
    </location>
</feature>
<feature type="binding site" evidence="9">
    <location>
        <begin position="312"/>
        <end position="313"/>
    </location>
    <ligand>
        <name>FAD</name>
        <dbReference type="ChEBI" id="CHEBI:57692"/>
    </ligand>
</feature>
<dbReference type="STRING" id="1794912.AXX12_16180"/>
<dbReference type="Pfam" id="PF01012">
    <property type="entry name" value="ETF"/>
    <property type="match status" value="1"/>
</dbReference>
<keyword evidence="4" id="KW-0479">Metal-binding</keyword>
<dbReference type="GO" id="GO:0046872">
    <property type="term" value="F:metal ion binding"/>
    <property type="evidence" value="ECO:0007669"/>
    <property type="project" value="UniProtKB-KW"/>
</dbReference>
<dbReference type="SUPFAM" id="SSF52402">
    <property type="entry name" value="Adenine nucleotide alpha hydrolases-like"/>
    <property type="match status" value="1"/>
</dbReference>
<evidence type="ECO:0000313" key="11">
    <source>
        <dbReference type="EMBL" id="KYZ74761.1"/>
    </source>
</evidence>
<dbReference type="InterPro" id="IPR014730">
    <property type="entry name" value="ETF_a/b_N"/>
</dbReference>
<dbReference type="SUPFAM" id="SSF52467">
    <property type="entry name" value="DHS-like NAD/FAD-binding domain"/>
    <property type="match status" value="1"/>
</dbReference>
<proteinExistence type="inferred from homology"/>
<keyword evidence="8" id="KW-0411">Iron-sulfur</keyword>
<evidence type="ECO:0000256" key="7">
    <source>
        <dbReference type="ARBA" id="ARBA00023004"/>
    </source>
</evidence>
<keyword evidence="2" id="KW-0813">Transport</keyword>
<dbReference type="InterPro" id="IPR001308">
    <property type="entry name" value="ETF_a/FixB"/>
</dbReference>
<feature type="domain" description="4Fe-4S ferredoxin-type" evidence="10">
    <location>
        <begin position="1"/>
        <end position="30"/>
    </location>
</feature>
<dbReference type="Gene3D" id="3.40.50.1220">
    <property type="entry name" value="TPP-binding domain"/>
    <property type="match status" value="1"/>
</dbReference>
<feature type="binding site" evidence="9">
    <location>
        <position position="364"/>
    </location>
    <ligand>
        <name>FAD</name>
        <dbReference type="ChEBI" id="CHEBI:57692"/>
    </ligand>
</feature>
<evidence type="ECO:0000313" key="12">
    <source>
        <dbReference type="Proteomes" id="UP000076268"/>
    </source>
</evidence>
<dbReference type="InterPro" id="IPR014731">
    <property type="entry name" value="ETF_asu_C"/>
</dbReference>
<dbReference type="InterPro" id="IPR017900">
    <property type="entry name" value="4Fe4S_Fe_S_CS"/>
</dbReference>
<evidence type="ECO:0000256" key="2">
    <source>
        <dbReference type="ARBA" id="ARBA00022448"/>
    </source>
</evidence>
<comment type="caution">
    <text evidence="11">The sequence shown here is derived from an EMBL/GenBank/DDBJ whole genome shotgun (WGS) entry which is preliminary data.</text>
</comment>